<proteinExistence type="predicted"/>
<accession>A0A9J6BLN1</accession>
<protein>
    <submittedName>
        <fullName evidence="1">Uncharacterized protein</fullName>
    </submittedName>
</protein>
<evidence type="ECO:0000313" key="2">
    <source>
        <dbReference type="Proteomes" id="UP001107558"/>
    </source>
</evidence>
<keyword evidence="2" id="KW-1185">Reference proteome</keyword>
<organism evidence="1 2">
    <name type="scientific">Polypedilum vanderplanki</name>
    <name type="common">Sleeping chironomid midge</name>
    <dbReference type="NCBI Taxonomy" id="319348"/>
    <lineage>
        <taxon>Eukaryota</taxon>
        <taxon>Metazoa</taxon>
        <taxon>Ecdysozoa</taxon>
        <taxon>Arthropoda</taxon>
        <taxon>Hexapoda</taxon>
        <taxon>Insecta</taxon>
        <taxon>Pterygota</taxon>
        <taxon>Neoptera</taxon>
        <taxon>Endopterygota</taxon>
        <taxon>Diptera</taxon>
        <taxon>Nematocera</taxon>
        <taxon>Chironomoidea</taxon>
        <taxon>Chironomidae</taxon>
        <taxon>Chironominae</taxon>
        <taxon>Polypedilum</taxon>
        <taxon>Polypedilum</taxon>
    </lineage>
</organism>
<sequence>MEAEKNQNLEVKTEIDEQSTAKMTIEVAEKLNQAISDTQNSINDEKVHVIQLQKVDEQGANQSSTKQTISLINCHCSCHHENVKDEIRYELIKEEPIEAEVVKEDSTQTLTTESKVVEPIPSVISEKQSQVTQISQVSQVTQSSVAESIKEVSIKESAATTKTDSDLLTLDKLNHGKLCSKCGKLKIDWLYIAKEKEKISKTGETLSKIEDLASLQTEKSIETVKSENITASMHGQTSIESAITTKSSDEYASIKTVSDSDVEESFKTAQFVCHNECKLHCPKKSEDEQSIEKQPLLTASDTLSQTVHSIESIASKLVTKEETEPKKSVQIVEEVEKVEKKKKKKDIYADLPKIPPKVILSLADIDAENKKHDLQEKSTQSPSVHTTQVIEETIETETIVEDTRFSKISRSFEFQSIQ</sequence>
<dbReference type="EMBL" id="JADBJN010000003">
    <property type="protein sequence ID" value="KAG5670543.1"/>
    <property type="molecule type" value="Genomic_DNA"/>
</dbReference>
<gene>
    <name evidence="1" type="ORF">PVAND_000798</name>
</gene>
<dbReference type="Proteomes" id="UP001107558">
    <property type="component" value="Chromosome 3"/>
</dbReference>
<dbReference type="AlphaFoldDB" id="A0A9J6BLN1"/>
<reference evidence="1" key="1">
    <citation type="submission" date="2021-03" db="EMBL/GenBank/DDBJ databases">
        <title>Chromosome level genome of the anhydrobiotic midge Polypedilum vanderplanki.</title>
        <authorList>
            <person name="Yoshida Y."/>
            <person name="Kikawada T."/>
            <person name="Gusev O."/>
        </authorList>
    </citation>
    <scope>NUCLEOTIDE SEQUENCE</scope>
    <source>
        <strain evidence="1">NIAS01</strain>
        <tissue evidence="1">Whole body or cell culture</tissue>
    </source>
</reference>
<name>A0A9J6BLN1_POLVA</name>
<comment type="caution">
    <text evidence="1">The sequence shown here is derived from an EMBL/GenBank/DDBJ whole genome shotgun (WGS) entry which is preliminary data.</text>
</comment>
<evidence type="ECO:0000313" key="1">
    <source>
        <dbReference type="EMBL" id="KAG5670543.1"/>
    </source>
</evidence>